<dbReference type="InterPro" id="IPR001608">
    <property type="entry name" value="Ala_racemase_N"/>
</dbReference>
<gene>
    <name evidence="2" type="primary">ORF117580</name>
</gene>
<protein>
    <recommendedName>
        <fullName evidence="1">Alanine racemase N-terminal domain-containing protein</fullName>
    </recommendedName>
</protein>
<name>A0A0B7AFK5_9EUPU</name>
<dbReference type="GO" id="GO:0036088">
    <property type="term" value="P:D-serine catabolic process"/>
    <property type="evidence" value="ECO:0007669"/>
    <property type="project" value="TreeGrafter"/>
</dbReference>
<reference evidence="2" key="1">
    <citation type="submission" date="2014-12" db="EMBL/GenBank/DDBJ databases">
        <title>Insight into the proteome of Arion vulgaris.</title>
        <authorList>
            <person name="Aradska J."/>
            <person name="Bulat T."/>
            <person name="Smidak R."/>
            <person name="Sarate P."/>
            <person name="Gangsoo J."/>
            <person name="Sialana F."/>
            <person name="Bilban M."/>
            <person name="Lubec G."/>
        </authorList>
    </citation>
    <scope>NUCLEOTIDE SEQUENCE</scope>
    <source>
        <tissue evidence="2">Skin</tissue>
    </source>
</reference>
<dbReference type="Gene3D" id="3.20.20.10">
    <property type="entry name" value="Alanine racemase"/>
    <property type="match status" value="1"/>
</dbReference>
<dbReference type="Pfam" id="PF01168">
    <property type="entry name" value="Ala_racemase_N"/>
    <property type="match status" value="1"/>
</dbReference>
<dbReference type="PANTHER" id="PTHR28004:SF2">
    <property type="entry name" value="D-SERINE DEHYDRATASE"/>
    <property type="match status" value="1"/>
</dbReference>
<dbReference type="SUPFAM" id="SSF51419">
    <property type="entry name" value="PLP-binding barrel"/>
    <property type="match status" value="1"/>
</dbReference>
<evidence type="ECO:0000259" key="1">
    <source>
        <dbReference type="Pfam" id="PF01168"/>
    </source>
</evidence>
<dbReference type="InterPro" id="IPR029066">
    <property type="entry name" value="PLP-binding_barrel"/>
</dbReference>
<organism evidence="2">
    <name type="scientific">Arion vulgaris</name>
    <dbReference type="NCBI Taxonomy" id="1028688"/>
    <lineage>
        <taxon>Eukaryota</taxon>
        <taxon>Metazoa</taxon>
        <taxon>Spiralia</taxon>
        <taxon>Lophotrochozoa</taxon>
        <taxon>Mollusca</taxon>
        <taxon>Gastropoda</taxon>
        <taxon>Heterobranchia</taxon>
        <taxon>Euthyneura</taxon>
        <taxon>Panpulmonata</taxon>
        <taxon>Eupulmonata</taxon>
        <taxon>Stylommatophora</taxon>
        <taxon>Helicina</taxon>
        <taxon>Arionoidea</taxon>
        <taxon>Arionidae</taxon>
        <taxon>Arion</taxon>
    </lineage>
</organism>
<proteinExistence type="predicted"/>
<dbReference type="EMBL" id="HACG01032939">
    <property type="protein sequence ID" value="CEK79804.1"/>
    <property type="molecule type" value="Transcribed_RNA"/>
</dbReference>
<dbReference type="InterPro" id="IPR051466">
    <property type="entry name" value="D-amino_acid_metab_enzyme"/>
</dbReference>
<evidence type="ECO:0000313" key="2">
    <source>
        <dbReference type="EMBL" id="CEK79804.1"/>
    </source>
</evidence>
<dbReference type="AlphaFoldDB" id="A0A0B7AFK5"/>
<dbReference type="GO" id="GO:0008721">
    <property type="term" value="F:D-serine ammonia-lyase activity"/>
    <property type="evidence" value="ECO:0007669"/>
    <property type="project" value="TreeGrafter"/>
</dbReference>
<accession>A0A0B7AFK5</accession>
<feature type="domain" description="Alanine racemase N-terminal" evidence="1">
    <location>
        <begin position="25"/>
        <end position="180"/>
    </location>
</feature>
<dbReference type="PANTHER" id="PTHR28004">
    <property type="entry name" value="ZGC:162816-RELATED"/>
    <property type="match status" value="1"/>
</dbReference>
<sequence length="183" mass="19630">MFFVQTPCNIGDPLESLETPALIVCLKSLDYNLQKMTEAMKAYPTVKFRPHAKTHKCPMIGRLQIKSGAVGVCCQTLTEAQAMVEGGIEDILLSNQVIGMQKLRRLAGLARVAKVSVCVDSEGNIEDLSKAAGELGVTLDLVVEVNVGGNRCGVRPGDSAAKLAEKIQSLPNVTFKGLHCYQG</sequence>